<dbReference type="InterPro" id="IPR036392">
    <property type="entry name" value="PLAT/LH2_dom_sf"/>
</dbReference>
<feature type="transmembrane region" description="Helical" evidence="8">
    <location>
        <begin position="573"/>
        <end position="591"/>
    </location>
</feature>
<feature type="transmembrane region" description="Helical" evidence="8">
    <location>
        <begin position="363"/>
        <end position="383"/>
    </location>
</feature>
<name>A0AAN8WZP9_HALRR</name>
<dbReference type="InterPro" id="IPR001024">
    <property type="entry name" value="PLAT/LH2_dom"/>
</dbReference>
<dbReference type="PROSITE" id="PS50221">
    <property type="entry name" value="GAIN_B"/>
    <property type="match status" value="1"/>
</dbReference>
<comment type="caution">
    <text evidence="7">Lacks conserved residue(s) required for the propagation of feature annotation.</text>
</comment>
<sequence>MVIPEDPFEVLQCNVRDVTKERAARLVPLIEKTLDHITESLLKRMLIGESHNLSTPNDMHLKMAKFVPKLTRIPIGNKGGGFEFSDSFCPQNNKDCMAPLAYSAREWPFITHSYADGSNKLAPGTKILDLIMYDKKLERLDVSDQADDIITSIPRTAGKMGNSSLPDFELVNATYESANQLIKIVYTNFNITKNGSSVNLEIIPVAPNPRLFIIVSKPRLPTLTDFEYFKYVTELSDNNGTYEWFFPPTALNGTGRYFVGIGEFKPSFNLNLMNDPKGNNVSGSALQNVSTNYHIRIYTSGCYFFNSSKKEWQSTGMKVTHSNHLLTTCNTSHLTSFGSGMFVMPNTIDFNYVFANMGFADNLTIYLTLIMSLSIFILLMIWARMKDKKDTEKLGATPLPDNKVEDKYFYEVLVFTGNVRGAQTDSLVQFIVSGEEDETDVRTFADPKRKILRKDAVDVFVMAVSRPLGPLQFLRIWHDNSGKGPNASWYLSYIVFRDVQSGEKFEFIANQWLGVEYDDGQIDRLLPVAGAEQKRQFKHLFNTTKNKNLSDGHLWFSVFLRPARSRFTRCQRVGSCFALLFLSMLVNAMWYDRVPEQPGTGGLNFGPFSLSPEQSRGPKTDVDRPCKPDIVFFCT</sequence>
<keyword evidence="6" id="KW-1015">Disulfide bond</keyword>
<keyword evidence="5 8" id="KW-0472">Membrane</keyword>
<keyword evidence="4 8" id="KW-1133">Transmembrane helix</keyword>
<dbReference type="PANTHER" id="PTHR10877">
    <property type="entry name" value="POLYCYSTIN FAMILY MEMBER"/>
    <property type="match status" value="1"/>
</dbReference>
<dbReference type="InterPro" id="IPR046338">
    <property type="entry name" value="GAIN_dom_sf"/>
</dbReference>
<dbReference type="SMART" id="SM00308">
    <property type="entry name" value="LH2"/>
    <property type="match status" value="1"/>
</dbReference>
<dbReference type="Pfam" id="PF01477">
    <property type="entry name" value="PLAT"/>
    <property type="match status" value="1"/>
</dbReference>
<evidence type="ECO:0008006" key="13">
    <source>
        <dbReference type="Google" id="ProtNLM"/>
    </source>
</evidence>
<comment type="caution">
    <text evidence="11">The sequence shown here is derived from an EMBL/GenBank/DDBJ whole genome shotgun (WGS) entry which is preliminary data.</text>
</comment>
<dbReference type="Proteomes" id="UP001381693">
    <property type="component" value="Unassembled WGS sequence"/>
</dbReference>
<dbReference type="Gene3D" id="2.60.220.50">
    <property type="match status" value="1"/>
</dbReference>
<evidence type="ECO:0000256" key="5">
    <source>
        <dbReference type="ARBA" id="ARBA00023136"/>
    </source>
</evidence>
<dbReference type="Gene3D" id="2.60.60.20">
    <property type="entry name" value="PLAT/LH2 domain"/>
    <property type="match status" value="1"/>
</dbReference>
<reference evidence="11 12" key="1">
    <citation type="submission" date="2023-11" db="EMBL/GenBank/DDBJ databases">
        <title>Halocaridina rubra genome assembly.</title>
        <authorList>
            <person name="Smith C."/>
        </authorList>
    </citation>
    <scope>NUCLEOTIDE SEQUENCE [LARGE SCALE GENOMIC DNA]</scope>
    <source>
        <strain evidence="11">EP-1</strain>
        <tissue evidence="11">Whole</tissue>
    </source>
</reference>
<feature type="domain" description="GAIN-B" evidence="10">
    <location>
        <begin position="187"/>
        <end position="349"/>
    </location>
</feature>
<proteinExistence type="inferred from homology"/>
<dbReference type="GO" id="GO:0016020">
    <property type="term" value="C:membrane"/>
    <property type="evidence" value="ECO:0007669"/>
    <property type="project" value="UniProtKB-SubCell"/>
</dbReference>
<dbReference type="InterPro" id="IPR051223">
    <property type="entry name" value="Polycystin"/>
</dbReference>
<evidence type="ECO:0000256" key="8">
    <source>
        <dbReference type="SAM" id="Phobius"/>
    </source>
</evidence>
<dbReference type="SMART" id="SM00303">
    <property type="entry name" value="GPS"/>
    <property type="match status" value="1"/>
</dbReference>
<dbReference type="InterPro" id="IPR000203">
    <property type="entry name" value="GPS"/>
</dbReference>
<comment type="subcellular location">
    <subcellularLocation>
        <location evidence="1">Membrane</location>
    </subcellularLocation>
</comment>
<evidence type="ECO:0000313" key="12">
    <source>
        <dbReference type="Proteomes" id="UP001381693"/>
    </source>
</evidence>
<protein>
    <recommendedName>
        <fullName evidence="13">PLAT domain-containing protein</fullName>
    </recommendedName>
</protein>
<accession>A0AAN8WZP9</accession>
<organism evidence="11 12">
    <name type="scientific">Halocaridina rubra</name>
    <name type="common">Hawaiian red shrimp</name>
    <dbReference type="NCBI Taxonomy" id="373956"/>
    <lineage>
        <taxon>Eukaryota</taxon>
        <taxon>Metazoa</taxon>
        <taxon>Ecdysozoa</taxon>
        <taxon>Arthropoda</taxon>
        <taxon>Crustacea</taxon>
        <taxon>Multicrustacea</taxon>
        <taxon>Malacostraca</taxon>
        <taxon>Eumalacostraca</taxon>
        <taxon>Eucarida</taxon>
        <taxon>Decapoda</taxon>
        <taxon>Pleocyemata</taxon>
        <taxon>Caridea</taxon>
        <taxon>Atyoidea</taxon>
        <taxon>Atyidae</taxon>
        <taxon>Halocaridina</taxon>
    </lineage>
</organism>
<evidence type="ECO:0000313" key="11">
    <source>
        <dbReference type="EMBL" id="KAK7075315.1"/>
    </source>
</evidence>
<evidence type="ECO:0000256" key="1">
    <source>
        <dbReference type="ARBA" id="ARBA00004370"/>
    </source>
</evidence>
<evidence type="ECO:0000256" key="4">
    <source>
        <dbReference type="ARBA" id="ARBA00022989"/>
    </source>
</evidence>
<gene>
    <name evidence="11" type="ORF">SK128_002079</name>
</gene>
<keyword evidence="3 8" id="KW-0812">Transmembrane</keyword>
<evidence type="ECO:0000256" key="2">
    <source>
        <dbReference type="ARBA" id="ARBA00007200"/>
    </source>
</evidence>
<dbReference type="EMBL" id="JAXCGZ010011325">
    <property type="protein sequence ID" value="KAK7075315.1"/>
    <property type="molecule type" value="Genomic_DNA"/>
</dbReference>
<evidence type="ECO:0000256" key="3">
    <source>
        <dbReference type="ARBA" id="ARBA00022692"/>
    </source>
</evidence>
<keyword evidence="12" id="KW-1185">Reference proteome</keyword>
<dbReference type="GO" id="GO:0005262">
    <property type="term" value="F:calcium channel activity"/>
    <property type="evidence" value="ECO:0007669"/>
    <property type="project" value="TreeGrafter"/>
</dbReference>
<dbReference type="PANTHER" id="PTHR10877:SF150">
    <property type="entry name" value="REJ DOMAIN-CONTAINING PROTEIN"/>
    <property type="match status" value="1"/>
</dbReference>
<comment type="similarity">
    <text evidence="2">Belongs to the polycystin family.</text>
</comment>
<dbReference type="AlphaFoldDB" id="A0AAN8WZP9"/>
<dbReference type="PROSITE" id="PS50095">
    <property type="entry name" value="PLAT"/>
    <property type="match status" value="1"/>
</dbReference>
<evidence type="ECO:0000256" key="6">
    <source>
        <dbReference type="ARBA" id="ARBA00023157"/>
    </source>
</evidence>
<evidence type="ECO:0000259" key="9">
    <source>
        <dbReference type="PROSITE" id="PS50095"/>
    </source>
</evidence>
<evidence type="ECO:0000256" key="7">
    <source>
        <dbReference type="PROSITE-ProRule" id="PRU00152"/>
    </source>
</evidence>
<evidence type="ECO:0000259" key="10">
    <source>
        <dbReference type="PROSITE" id="PS50221"/>
    </source>
</evidence>
<feature type="domain" description="PLAT" evidence="9">
    <location>
        <begin position="408"/>
        <end position="527"/>
    </location>
</feature>
<dbReference type="FunFam" id="2.60.60.20:FF:000022">
    <property type="entry name" value="Uncharacterized protein"/>
    <property type="match status" value="1"/>
</dbReference>
<dbReference type="GO" id="GO:0050982">
    <property type="term" value="P:detection of mechanical stimulus"/>
    <property type="evidence" value="ECO:0007669"/>
    <property type="project" value="TreeGrafter"/>
</dbReference>
<dbReference type="SUPFAM" id="SSF49723">
    <property type="entry name" value="Lipase/lipooxygenase domain (PLAT/LH2 domain)"/>
    <property type="match status" value="1"/>
</dbReference>
<dbReference type="InterPro" id="IPR057244">
    <property type="entry name" value="GAIN_B"/>
</dbReference>